<reference evidence="3 4" key="1">
    <citation type="journal article" date="2010" name="Science">
        <title>Genomic analysis of organismal complexity in the multicellular green alga Volvox carteri.</title>
        <authorList>
            <person name="Prochnik S.E."/>
            <person name="Umen J."/>
            <person name="Nedelcu A.M."/>
            <person name="Hallmann A."/>
            <person name="Miller S.M."/>
            <person name="Nishii I."/>
            <person name="Ferris P."/>
            <person name="Kuo A."/>
            <person name="Mitros T."/>
            <person name="Fritz-Laylin L.K."/>
            <person name="Hellsten U."/>
            <person name="Chapman J."/>
            <person name="Simakov O."/>
            <person name="Rensing S.A."/>
            <person name="Terry A."/>
            <person name="Pangilinan J."/>
            <person name="Kapitonov V."/>
            <person name="Jurka J."/>
            <person name="Salamov A."/>
            <person name="Shapiro H."/>
            <person name="Schmutz J."/>
            <person name="Grimwood J."/>
            <person name="Lindquist E."/>
            <person name="Lucas S."/>
            <person name="Grigoriev I.V."/>
            <person name="Schmitt R."/>
            <person name="Kirk D."/>
            <person name="Rokhsar D.S."/>
        </authorList>
    </citation>
    <scope>NUCLEOTIDE SEQUENCE [LARGE SCALE GENOMIC DNA]</scope>
    <source>
        <strain evidence="4">f. Nagariensis / Eve</strain>
    </source>
</reference>
<feature type="region of interest" description="Disordered" evidence="2">
    <location>
        <begin position="826"/>
        <end position="894"/>
    </location>
</feature>
<feature type="compositionally biased region" description="Low complexity" evidence="2">
    <location>
        <begin position="865"/>
        <end position="884"/>
    </location>
</feature>
<dbReference type="OrthoDB" id="120976at2759"/>
<dbReference type="RefSeq" id="XP_002945775.1">
    <property type="nucleotide sequence ID" value="XM_002945729.1"/>
</dbReference>
<evidence type="ECO:0000313" key="4">
    <source>
        <dbReference type="Proteomes" id="UP000001058"/>
    </source>
</evidence>
<dbReference type="InParanoid" id="D8THT4"/>
<dbReference type="GeneID" id="9621834"/>
<dbReference type="KEGG" id="vcn:VOLCADRAFT_102745"/>
<organism evidence="4">
    <name type="scientific">Volvox carteri f. nagariensis</name>
    <dbReference type="NCBI Taxonomy" id="3068"/>
    <lineage>
        <taxon>Eukaryota</taxon>
        <taxon>Viridiplantae</taxon>
        <taxon>Chlorophyta</taxon>
        <taxon>core chlorophytes</taxon>
        <taxon>Chlorophyceae</taxon>
        <taxon>CS clade</taxon>
        <taxon>Chlamydomonadales</taxon>
        <taxon>Volvocaceae</taxon>
        <taxon>Volvox</taxon>
    </lineage>
</organism>
<feature type="region of interest" description="Disordered" evidence="2">
    <location>
        <begin position="1155"/>
        <end position="1179"/>
    </location>
</feature>
<dbReference type="eggNOG" id="ENOG502T2G9">
    <property type="taxonomic scope" value="Eukaryota"/>
</dbReference>
<proteinExistence type="predicted"/>
<gene>
    <name evidence="3" type="ORF">VOLCADRAFT_102745</name>
</gene>
<feature type="region of interest" description="Disordered" evidence="2">
    <location>
        <begin position="302"/>
        <end position="377"/>
    </location>
</feature>
<dbReference type="Gene3D" id="3.80.10.10">
    <property type="entry name" value="Ribonuclease Inhibitor"/>
    <property type="match status" value="1"/>
</dbReference>
<keyword evidence="4" id="KW-1185">Reference proteome</keyword>
<dbReference type="GO" id="GO:0005930">
    <property type="term" value="C:axoneme"/>
    <property type="evidence" value="ECO:0007669"/>
    <property type="project" value="UniProtKB-SubCell"/>
</dbReference>
<feature type="region of interest" description="Disordered" evidence="2">
    <location>
        <begin position="751"/>
        <end position="773"/>
    </location>
</feature>
<evidence type="ECO:0000256" key="2">
    <source>
        <dbReference type="SAM" id="MobiDB-lite"/>
    </source>
</evidence>
<feature type="region of interest" description="Disordered" evidence="2">
    <location>
        <begin position="686"/>
        <end position="731"/>
    </location>
</feature>
<accession>D8THT4</accession>
<feature type="compositionally biased region" description="Polar residues" evidence="2">
    <location>
        <begin position="1066"/>
        <end position="1077"/>
    </location>
</feature>
<dbReference type="InterPro" id="IPR032675">
    <property type="entry name" value="LRR_dom_sf"/>
</dbReference>
<sequence length="1286" mass="131995">MDRLLDILTGLVPLPPTRFVGHEGYIDDEMWLRLLEALQHNKEAVGVRLRDNTINERGVQALVGTLRLSNFTLKSIDLSGNPCCGSAAHALQELDALLKRNRVIKKLPKTPAVGSSHMMAHALLAATSGLTAQGISIELEQRLQHLEEAEATIRSELEHVRSFSSQSEVWQKKIDAAGQQIAAILSLVDSRNLTLEARLQTMEHWRAIAEQAWAGQSKVLEDMATQLHSLMHRVNILEGQRGCADATGGRTSSIAMSVRSSAGQAAALASPVQSPSAAVLLQEMAALRERLAKLEAASMDYAHEAERSGKRPKATAEEEQSQQQQPELRQDVGNGTISDGPGAAAIGGCTAADGSNEEDGGSAAAKPQYPQQRRQNVMPATCQLADAARSIAADHKVQLTRSEFVSELSSLDNLSPALRNQDPGEDVSGVTVAAAAAASLSPSPAGEHAAKRHCSSVDGGIGCSGQEQQPGPTFKTMENLQVRRMVDVQPLQVPNSPILWHVNKFAVSPGSCVMTPTQEHVPAPAFACAEGKLMPLSPAATAAAPSSHGSHGSAAGSHGVAEDAACTGFVMYAAAQRLRDGGVALAAGNAAQRYAPAEGPDPRDSVDFSTHLRVAVPGTGRAARGRAKDEDNDTDEDALHRAHAAETADTPGRIGAAPGSPGTPKGSTFSVDVETVSLSVAMAGSAARPRAPAAADTTADTPPLTCAGSTKVPGEPEADWADGCPVDRKDSQPTVPAGCFAEPGWAALAAGSSGQGAAQQASSPGSKEATSDEGAVTLQGTAAGMKVQAPDTLDTPAVSVRQWAASTSAVTPVAVAASALASVGSLTPTSKPCPSASPSPPAATASTAAVRPGQQHQASPPPPALAAAAARRSSATVRTSRPASDVQRSITESKTAAGCCEGHVSGNRPSHAPHHQQQAATKRLIMAAAALQGRLGDMQQGFGCPGGQACRGILTGCTTAASHCRSVASRVDTGGAGASAMHQRLLPYRDISLNLLTVPIQMPHASTLLSIAAPAKPGGSTAPAAHRTSKPVSTNPHRPNNSANAGGTGGGGSTNASGATSASTTFTVTRGASSGSGTAPLATMSMPTTHDHPLRHLPGQRHQRRTEGGTSMELAAHAVTVPAPPQPPENEGSQGYYAQLLGHVTVAPAPQLRGEAVARTAAPQDADGGGSTRANGGSTVWHDVQLPRELSKEHSVCSVDTGGEGGLPGPQHGHLHGAAAEGAGVPQQHLHQPQHSSRGYRPGGAVYRTLVQGTAVNVVCPQAKGGLARTSARTVTSVAGATKRWM</sequence>
<feature type="compositionally biased region" description="Low complexity" evidence="2">
    <location>
        <begin position="1054"/>
        <end position="1065"/>
    </location>
</feature>
<evidence type="ECO:0000313" key="3">
    <source>
        <dbReference type="EMBL" id="EFJ52770.1"/>
    </source>
</evidence>
<feature type="compositionally biased region" description="Low complexity" evidence="2">
    <location>
        <begin position="686"/>
        <end position="703"/>
    </location>
</feature>
<dbReference type="SUPFAM" id="SSF52047">
    <property type="entry name" value="RNI-like"/>
    <property type="match status" value="1"/>
</dbReference>
<dbReference type="Proteomes" id="UP000001058">
    <property type="component" value="Unassembled WGS sequence"/>
</dbReference>
<feature type="region of interest" description="Disordered" evidence="2">
    <location>
        <begin position="539"/>
        <end position="558"/>
    </location>
</feature>
<feature type="region of interest" description="Disordered" evidence="2">
    <location>
        <begin position="613"/>
        <end position="669"/>
    </location>
</feature>
<dbReference type="EMBL" id="GL378323">
    <property type="protein sequence ID" value="EFJ52770.1"/>
    <property type="molecule type" value="Genomic_DNA"/>
</dbReference>
<feature type="region of interest" description="Disordered" evidence="2">
    <location>
        <begin position="1016"/>
        <end position="1109"/>
    </location>
</feature>
<evidence type="ECO:0000256" key="1">
    <source>
        <dbReference type="ARBA" id="ARBA00004430"/>
    </source>
</evidence>
<name>D8THT4_VOLCA</name>
<protein>
    <submittedName>
        <fullName evidence="3">Uncharacterized protein</fullName>
    </submittedName>
</protein>
<feature type="compositionally biased region" description="Low complexity" evidence="2">
    <location>
        <begin position="751"/>
        <end position="766"/>
    </location>
</feature>
<comment type="subcellular location">
    <subcellularLocation>
        <location evidence="1">Cytoplasm</location>
        <location evidence="1">Cytoskeleton</location>
        <location evidence="1">Cilium axoneme</location>
    </subcellularLocation>
</comment>
<feature type="compositionally biased region" description="Basic and acidic residues" evidence="2">
    <location>
        <begin position="637"/>
        <end position="646"/>
    </location>
</feature>
<feature type="compositionally biased region" description="Polar residues" evidence="2">
    <location>
        <begin position="1030"/>
        <end position="1039"/>
    </location>
</feature>
<feature type="compositionally biased region" description="Basic residues" evidence="2">
    <location>
        <begin position="1095"/>
        <end position="1104"/>
    </location>
</feature>